<name>A0AAN5D8Z3_9BILA</name>
<keyword evidence="1" id="KW-0472">Membrane</keyword>
<dbReference type="InterPro" id="IPR010601">
    <property type="entry name" value="DUF1182"/>
</dbReference>
<feature type="non-terminal residue" evidence="2">
    <location>
        <position position="1"/>
    </location>
</feature>
<keyword evidence="1" id="KW-0812">Transmembrane</keyword>
<gene>
    <name evidence="2" type="ORF">PMAYCL1PPCAC_28445</name>
</gene>
<reference evidence="3" key="1">
    <citation type="submission" date="2022-10" db="EMBL/GenBank/DDBJ databases">
        <title>Genome assembly of Pristionchus species.</title>
        <authorList>
            <person name="Yoshida K."/>
            <person name="Sommer R.J."/>
        </authorList>
    </citation>
    <scope>NUCLEOTIDE SEQUENCE [LARGE SCALE GENOMIC DNA]</scope>
    <source>
        <strain evidence="3">RS5460</strain>
    </source>
</reference>
<dbReference type="PANTHER" id="PTHR38614:SF1">
    <property type="entry name" value="G_PROTEIN_RECEP_F1_2 DOMAIN-CONTAINING PROTEIN"/>
    <property type="match status" value="1"/>
</dbReference>
<keyword evidence="3" id="KW-1185">Reference proteome</keyword>
<protein>
    <submittedName>
        <fullName evidence="2">Uncharacterized protein</fullName>
    </submittedName>
</protein>
<accession>A0AAN5D8Z3</accession>
<evidence type="ECO:0000313" key="3">
    <source>
        <dbReference type="Proteomes" id="UP001328107"/>
    </source>
</evidence>
<dbReference type="PANTHER" id="PTHR38614">
    <property type="entry name" value="PROTEIN CBG09954"/>
    <property type="match status" value="1"/>
</dbReference>
<feature type="non-terminal residue" evidence="2">
    <location>
        <position position="87"/>
    </location>
</feature>
<comment type="caution">
    <text evidence="2">The sequence shown here is derived from an EMBL/GenBank/DDBJ whole genome shotgun (WGS) entry which is preliminary data.</text>
</comment>
<organism evidence="2 3">
    <name type="scientific">Pristionchus mayeri</name>
    <dbReference type="NCBI Taxonomy" id="1317129"/>
    <lineage>
        <taxon>Eukaryota</taxon>
        <taxon>Metazoa</taxon>
        <taxon>Ecdysozoa</taxon>
        <taxon>Nematoda</taxon>
        <taxon>Chromadorea</taxon>
        <taxon>Rhabditida</taxon>
        <taxon>Rhabditina</taxon>
        <taxon>Diplogasteromorpha</taxon>
        <taxon>Diplogasteroidea</taxon>
        <taxon>Neodiplogasteridae</taxon>
        <taxon>Pristionchus</taxon>
    </lineage>
</organism>
<dbReference type="EMBL" id="BTRK01000006">
    <property type="protein sequence ID" value="GMR58250.1"/>
    <property type="molecule type" value="Genomic_DNA"/>
</dbReference>
<evidence type="ECO:0000313" key="2">
    <source>
        <dbReference type="EMBL" id="GMR58250.1"/>
    </source>
</evidence>
<evidence type="ECO:0000256" key="1">
    <source>
        <dbReference type="SAM" id="Phobius"/>
    </source>
</evidence>
<keyword evidence="1" id="KW-1133">Transmembrane helix</keyword>
<sequence>ILLFILLDTNGRSQENSVCGPIFFYYRMDEYMFYFIYTFIIPLLTALLNSLTALLLFRHRRSRTAPFASSSSVDEIFVAIGLLVQSL</sequence>
<dbReference type="Proteomes" id="UP001328107">
    <property type="component" value="Unassembled WGS sequence"/>
</dbReference>
<feature type="transmembrane region" description="Helical" evidence="1">
    <location>
        <begin position="31"/>
        <end position="57"/>
    </location>
</feature>
<dbReference type="AlphaFoldDB" id="A0AAN5D8Z3"/>
<proteinExistence type="predicted"/>